<gene>
    <name evidence="1" type="ORF">LCGC14_2233580</name>
</gene>
<protein>
    <submittedName>
        <fullName evidence="1">Uncharacterized protein</fullName>
    </submittedName>
</protein>
<organism evidence="1">
    <name type="scientific">marine sediment metagenome</name>
    <dbReference type="NCBI Taxonomy" id="412755"/>
    <lineage>
        <taxon>unclassified sequences</taxon>
        <taxon>metagenomes</taxon>
        <taxon>ecological metagenomes</taxon>
    </lineage>
</organism>
<accession>A0A0F9DV19</accession>
<reference evidence="1" key="1">
    <citation type="journal article" date="2015" name="Nature">
        <title>Complex archaea that bridge the gap between prokaryotes and eukaryotes.</title>
        <authorList>
            <person name="Spang A."/>
            <person name="Saw J.H."/>
            <person name="Jorgensen S.L."/>
            <person name="Zaremba-Niedzwiedzka K."/>
            <person name="Martijn J."/>
            <person name="Lind A.E."/>
            <person name="van Eijk R."/>
            <person name="Schleper C."/>
            <person name="Guy L."/>
            <person name="Ettema T.J."/>
        </authorList>
    </citation>
    <scope>NUCLEOTIDE SEQUENCE</scope>
</reference>
<evidence type="ECO:0000313" key="1">
    <source>
        <dbReference type="EMBL" id="KKL57616.1"/>
    </source>
</evidence>
<sequence>MINDIITEYCWDLNTEKEKLYKEREHKPRLWMSNLGGCIRKAYFDMHRAEKTHPFDKLLIRKFRAGSDEEDKTFNAFNHRWP</sequence>
<comment type="caution">
    <text evidence="1">The sequence shown here is derived from an EMBL/GenBank/DDBJ whole genome shotgun (WGS) entry which is preliminary data.</text>
</comment>
<feature type="non-terminal residue" evidence="1">
    <location>
        <position position="82"/>
    </location>
</feature>
<proteinExistence type="predicted"/>
<dbReference type="AlphaFoldDB" id="A0A0F9DV19"/>
<dbReference type="EMBL" id="LAZR01030105">
    <property type="protein sequence ID" value="KKL57616.1"/>
    <property type="molecule type" value="Genomic_DNA"/>
</dbReference>
<name>A0A0F9DV19_9ZZZZ</name>